<dbReference type="EMBL" id="CM000135">
    <property type="protein sequence ID" value="EAY78287.1"/>
    <property type="molecule type" value="Genomic_DNA"/>
</dbReference>
<evidence type="ECO:0000313" key="2">
    <source>
        <dbReference type="EMBL" id="EAY78287.1"/>
    </source>
</evidence>
<feature type="domain" description="DUF3475" evidence="1">
    <location>
        <begin position="30"/>
        <end position="85"/>
    </location>
</feature>
<dbReference type="STRING" id="39946.A2Z6Q3"/>
<sequence>MPNGARSWLADLRVRFGGGDGAREETGLRILVFEVATAMSRLVSLYCSLSDVDVRRLRADGLRAEGVAHVTSTHQSLLLWLACGELVADLDHAAGTATRFGTRRAVPARFSTASTRRLSGGTDSCG</sequence>
<dbReference type="Proteomes" id="UP000007015">
    <property type="component" value="Chromosome 10"/>
</dbReference>
<keyword evidence="3" id="KW-1185">Reference proteome</keyword>
<dbReference type="InterPro" id="IPR021864">
    <property type="entry name" value="DUF3475"/>
</dbReference>
<organism evidence="2 3">
    <name type="scientific">Oryza sativa subsp. indica</name>
    <name type="common">Rice</name>
    <dbReference type="NCBI Taxonomy" id="39946"/>
    <lineage>
        <taxon>Eukaryota</taxon>
        <taxon>Viridiplantae</taxon>
        <taxon>Streptophyta</taxon>
        <taxon>Embryophyta</taxon>
        <taxon>Tracheophyta</taxon>
        <taxon>Spermatophyta</taxon>
        <taxon>Magnoliopsida</taxon>
        <taxon>Liliopsida</taxon>
        <taxon>Poales</taxon>
        <taxon>Poaceae</taxon>
        <taxon>BOP clade</taxon>
        <taxon>Oryzoideae</taxon>
        <taxon>Oryzeae</taxon>
        <taxon>Oryzinae</taxon>
        <taxon>Oryza</taxon>
        <taxon>Oryza sativa</taxon>
    </lineage>
</organism>
<dbReference type="Pfam" id="PF11961">
    <property type="entry name" value="DUF3475"/>
    <property type="match status" value="1"/>
</dbReference>
<gene>
    <name evidence="2" type="ORF">OsI_33333</name>
</gene>
<evidence type="ECO:0000313" key="3">
    <source>
        <dbReference type="Proteomes" id="UP000007015"/>
    </source>
</evidence>
<dbReference type="PANTHER" id="PTHR31371">
    <property type="entry name" value="BNAC09G50660D PROTEIN"/>
    <property type="match status" value="1"/>
</dbReference>
<dbReference type="Gramene" id="BGIOSGA032827-TA">
    <property type="protein sequence ID" value="BGIOSGA032827-PA"/>
    <property type="gene ID" value="BGIOSGA032827"/>
</dbReference>
<name>A2Z6Q3_ORYSI</name>
<reference evidence="2 3" key="1">
    <citation type="journal article" date="2005" name="PLoS Biol.">
        <title>The genomes of Oryza sativa: a history of duplications.</title>
        <authorList>
            <person name="Yu J."/>
            <person name="Wang J."/>
            <person name="Lin W."/>
            <person name="Li S."/>
            <person name="Li H."/>
            <person name="Zhou J."/>
            <person name="Ni P."/>
            <person name="Dong W."/>
            <person name="Hu S."/>
            <person name="Zeng C."/>
            <person name="Zhang J."/>
            <person name="Zhang Y."/>
            <person name="Li R."/>
            <person name="Xu Z."/>
            <person name="Li S."/>
            <person name="Li X."/>
            <person name="Zheng H."/>
            <person name="Cong L."/>
            <person name="Lin L."/>
            <person name="Yin J."/>
            <person name="Geng J."/>
            <person name="Li G."/>
            <person name="Shi J."/>
            <person name="Liu J."/>
            <person name="Lv H."/>
            <person name="Li J."/>
            <person name="Wang J."/>
            <person name="Deng Y."/>
            <person name="Ran L."/>
            <person name="Shi X."/>
            <person name="Wang X."/>
            <person name="Wu Q."/>
            <person name="Li C."/>
            <person name="Ren X."/>
            <person name="Wang J."/>
            <person name="Wang X."/>
            <person name="Li D."/>
            <person name="Liu D."/>
            <person name="Zhang X."/>
            <person name="Ji Z."/>
            <person name="Zhao W."/>
            <person name="Sun Y."/>
            <person name="Zhang Z."/>
            <person name="Bao J."/>
            <person name="Han Y."/>
            <person name="Dong L."/>
            <person name="Ji J."/>
            <person name="Chen P."/>
            <person name="Wu S."/>
            <person name="Liu J."/>
            <person name="Xiao Y."/>
            <person name="Bu D."/>
            <person name="Tan J."/>
            <person name="Yang L."/>
            <person name="Ye C."/>
            <person name="Zhang J."/>
            <person name="Xu J."/>
            <person name="Zhou Y."/>
            <person name="Yu Y."/>
            <person name="Zhang B."/>
            <person name="Zhuang S."/>
            <person name="Wei H."/>
            <person name="Liu B."/>
            <person name="Lei M."/>
            <person name="Yu H."/>
            <person name="Li Y."/>
            <person name="Xu H."/>
            <person name="Wei S."/>
            <person name="He X."/>
            <person name="Fang L."/>
            <person name="Zhang Z."/>
            <person name="Zhang Y."/>
            <person name="Huang X."/>
            <person name="Su Z."/>
            <person name="Tong W."/>
            <person name="Li J."/>
            <person name="Tong Z."/>
            <person name="Li S."/>
            <person name="Ye J."/>
            <person name="Wang L."/>
            <person name="Fang L."/>
            <person name="Lei T."/>
            <person name="Chen C."/>
            <person name="Chen H."/>
            <person name="Xu Z."/>
            <person name="Li H."/>
            <person name="Huang H."/>
            <person name="Zhang F."/>
            <person name="Xu H."/>
            <person name="Li N."/>
            <person name="Zhao C."/>
            <person name="Li S."/>
            <person name="Dong L."/>
            <person name="Huang Y."/>
            <person name="Li L."/>
            <person name="Xi Y."/>
            <person name="Qi Q."/>
            <person name="Li W."/>
            <person name="Zhang B."/>
            <person name="Hu W."/>
            <person name="Zhang Y."/>
            <person name="Tian X."/>
            <person name="Jiao Y."/>
            <person name="Liang X."/>
            <person name="Jin J."/>
            <person name="Gao L."/>
            <person name="Zheng W."/>
            <person name="Hao B."/>
            <person name="Liu S."/>
            <person name="Wang W."/>
            <person name="Yuan L."/>
            <person name="Cao M."/>
            <person name="McDermott J."/>
            <person name="Samudrala R."/>
            <person name="Wang J."/>
            <person name="Wong G.K."/>
            <person name="Yang H."/>
        </authorList>
    </citation>
    <scope>NUCLEOTIDE SEQUENCE [LARGE SCALE GENOMIC DNA]</scope>
    <source>
        <strain evidence="3">cv. 93-11</strain>
    </source>
</reference>
<dbReference type="GO" id="GO:0045927">
    <property type="term" value="P:positive regulation of growth"/>
    <property type="evidence" value="ECO:0007669"/>
    <property type="project" value="InterPro"/>
</dbReference>
<dbReference type="AlphaFoldDB" id="A2Z6Q3"/>
<dbReference type="HOGENOM" id="CLU_2149688_0_0_1"/>
<accession>A2Z6Q3</accession>
<dbReference type="PANTHER" id="PTHR31371:SF24">
    <property type="entry name" value="AVR9_CF-9 RAPIDLY ELICITED PROTEIN 137"/>
    <property type="match status" value="1"/>
</dbReference>
<proteinExistence type="predicted"/>
<protein>
    <recommendedName>
        <fullName evidence="1">DUF3475 domain-containing protein</fullName>
    </recommendedName>
</protein>
<evidence type="ECO:0000259" key="1">
    <source>
        <dbReference type="Pfam" id="PF11961"/>
    </source>
</evidence>